<dbReference type="WBParaSite" id="PSAMB.scaffold4899size13209.g25410.t1">
    <property type="protein sequence ID" value="PSAMB.scaffold4899size13209.g25410.t1"/>
    <property type="gene ID" value="PSAMB.scaffold4899size13209.g25410"/>
</dbReference>
<dbReference type="PANTHER" id="PTHR28637">
    <property type="entry name" value="DNA REPLICATION FACTOR CDT1"/>
    <property type="match status" value="1"/>
</dbReference>
<feature type="region of interest" description="Disordered" evidence="3">
    <location>
        <begin position="1"/>
        <end position="30"/>
    </location>
</feature>
<dbReference type="GO" id="GO:0070182">
    <property type="term" value="F:DNA polymerase binding"/>
    <property type="evidence" value="ECO:0007669"/>
    <property type="project" value="TreeGrafter"/>
</dbReference>
<dbReference type="GO" id="GO:0005634">
    <property type="term" value="C:nucleus"/>
    <property type="evidence" value="ECO:0007669"/>
    <property type="project" value="TreeGrafter"/>
</dbReference>
<dbReference type="InterPro" id="IPR038090">
    <property type="entry name" value="Cdt1_C_WH_dom_sf"/>
</dbReference>
<dbReference type="Gene3D" id="1.10.10.1420">
    <property type="entry name" value="DNA replication factor Cdt1, C-terminal WH domain"/>
    <property type="match status" value="1"/>
</dbReference>
<protein>
    <submittedName>
        <fullName evidence="6">CDT1 Geminin-binding domain-containing protein</fullName>
    </submittedName>
</protein>
<dbReference type="Pfam" id="PF16679">
    <property type="entry name" value="CDT1_C"/>
    <property type="match status" value="1"/>
</dbReference>
<dbReference type="SMART" id="SM01075">
    <property type="entry name" value="CDT1"/>
    <property type="match status" value="1"/>
</dbReference>
<dbReference type="AlphaFoldDB" id="A0A914WP46"/>
<dbReference type="GO" id="GO:0000076">
    <property type="term" value="P:DNA replication checkpoint signaling"/>
    <property type="evidence" value="ECO:0007669"/>
    <property type="project" value="TreeGrafter"/>
</dbReference>
<comment type="similarity">
    <text evidence="1">Belongs to the Cdt1 family.</text>
</comment>
<evidence type="ECO:0000256" key="3">
    <source>
        <dbReference type="SAM" id="MobiDB-lite"/>
    </source>
</evidence>
<feature type="region of interest" description="Disordered" evidence="3">
    <location>
        <begin position="101"/>
        <end position="134"/>
    </location>
</feature>
<dbReference type="GO" id="GO:0000278">
    <property type="term" value="P:mitotic cell cycle"/>
    <property type="evidence" value="ECO:0007669"/>
    <property type="project" value="TreeGrafter"/>
</dbReference>
<dbReference type="InterPro" id="IPR036390">
    <property type="entry name" value="WH_DNA-bd_sf"/>
</dbReference>
<proteinExistence type="inferred from homology"/>
<evidence type="ECO:0000256" key="2">
    <source>
        <dbReference type="ARBA" id="ARBA00023306"/>
    </source>
</evidence>
<dbReference type="SUPFAM" id="SSF46785">
    <property type="entry name" value="Winged helix' DNA-binding domain"/>
    <property type="match status" value="1"/>
</dbReference>
<keyword evidence="2" id="KW-0131">Cell cycle</keyword>
<dbReference type="InterPro" id="IPR032054">
    <property type="entry name" value="Cdt1_C"/>
</dbReference>
<reference evidence="6" key="1">
    <citation type="submission" date="2022-11" db="UniProtKB">
        <authorList>
            <consortium name="WormBaseParasite"/>
        </authorList>
    </citation>
    <scope>IDENTIFICATION</scope>
</reference>
<keyword evidence="5" id="KW-1185">Reference proteome</keyword>
<dbReference type="PANTHER" id="PTHR28637:SF1">
    <property type="entry name" value="DNA REPLICATION FACTOR CDT1"/>
    <property type="match status" value="1"/>
</dbReference>
<dbReference type="Proteomes" id="UP000887566">
    <property type="component" value="Unplaced"/>
</dbReference>
<dbReference type="InterPro" id="IPR014939">
    <property type="entry name" value="CDT1_Gemini-bd-like"/>
</dbReference>
<accession>A0A914WP46</accession>
<dbReference type="InterPro" id="IPR045173">
    <property type="entry name" value="Cdt1"/>
</dbReference>
<feature type="compositionally biased region" description="Basic residues" evidence="3">
    <location>
        <begin position="7"/>
        <end position="16"/>
    </location>
</feature>
<name>A0A914WP46_9BILA</name>
<feature type="domain" description="CDT1 Geminin-binding" evidence="4">
    <location>
        <begin position="283"/>
        <end position="514"/>
    </location>
</feature>
<evidence type="ECO:0000313" key="6">
    <source>
        <dbReference type="WBParaSite" id="PSAMB.scaffold4899size13209.g25410.t1"/>
    </source>
</evidence>
<feature type="compositionally biased region" description="Polar residues" evidence="3">
    <location>
        <begin position="151"/>
        <end position="177"/>
    </location>
</feature>
<evidence type="ECO:0000256" key="1">
    <source>
        <dbReference type="ARBA" id="ARBA00008356"/>
    </source>
</evidence>
<sequence length="702" mass="78792">MYTTRRQTLRKQKKVGGAKTSPDGQSQVTDFFRTVRKLPSAETAKRSKLDPTTAATAGELHQVKQEAPPCGQTVLDSDTATQKSTVETANAIPVHATPEIHAATPSTDISPRKRKTARALTFEDGQKPPGSAKRQLRFPILSEPIQNSEPLAAAPSQNVTSSQAPKLTSLQPQNVTSSKEKDDLLTLSSAQKERLKNRVRSVAGLQERLAKTSEAARRLREQQTQQKCGEVEQLKAQLSPVKAPPSVPLNASATFVEPLLPPKDYGAISRLIPEVRDATHLKLPPHYSLLATMFHDVDQVVSVMRTYNKLVTFEEVQRNVKCKLKRDFEMKHLGQIKTVYSEAYDLSLLKERDKFGQRARQDKFHLVLAPNLSNDMLGYLKPESPKKTDSLPTASQMPLTPTKLISPLKGRPFLSPSILFRPSPRKTPVKVPAAPPTDTIPQLDDQLQGWRINCRSQIFVYRLVNLVKERHREFLKQLHPTQQLTAADEAILRRWHPDFKLDAVPEVPIAPLPEPPTSGSAIRKLHMKDFLEMDQPSVQLPAKVDEVLELLKSPDKLKVLGTATTADGGAKPKDPFLARLERIRQKEREKKMAEMVRNPVEELRRGRLERLKTSMVRSMCSYYMVKKCTSIPTDDLVDKLAYSYGAIPKKEVENHLLLLAEIAPDLVTMLTISGKGKYVRLLVNDFNRIQEAVDNELKKFIK</sequence>
<dbReference type="GO" id="GO:0003677">
    <property type="term" value="F:DNA binding"/>
    <property type="evidence" value="ECO:0007669"/>
    <property type="project" value="InterPro"/>
</dbReference>
<dbReference type="GO" id="GO:0030174">
    <property type="term" value="P:regulation of DNA-templated DNA replication initiation"/>
    <property type="evidence" value="ECO:0007669"/>
    <property type="project" value="InterPro"/>
</dbReference>
<evidence type="ECO:0000313" key="5">
    <source>
        <dbReference type="Proteomes" id="UP000887566"/>
    </source>
</evidence>
<organism evidence="5 6">
    <name type="scientific">Plectus sambesii</name>
    <dbReference type="NCBI Taxonomy" id="2011161"/>
    <lineage>
        <taxon>Eukaryota</taxon>
        <taxon>Metazoa</taxon>
        <taxon>Ecdysozoa</taxon>
        <taxon>Nematoda</taxon>
        <taxon>Chromadorea</taxon>
        <taxon>Plectida</taxon>
        <taxon>Plectina</taxon>
        <taxon>Plectoidea</taxon>
        <taxon>Plectidae</taxon>
        <taxon>Plectus</taxon>
    </lineage>
</organism>
<dbReference type="GO" id="GO:0071163">
    <property type="term" value="P:DNA replication preinitiation complex assembly"/>
    <property type="evidence" value="ECO:0007669"/>
    <property type="project" value="InterPro"/>
</dbReference>
<dbReference type="Pfam" id="PF08839">
    <property type="entry name" value="CDT1"/>
    <property type="match status" value="1"/>
</dbReference>
<feature type="region of interest" description="Disordered" evidence="3">
    <location>
        <begin position="151"/>
        <end position="184"/>
    </location>
</feature>
<evidence type="ECO:0000259" key="4">
    <source>
        <dbReference type="SMART" id="SM01075"/>
    </source>
</evidence>